<keyword evidence="3" id="KW-1185">Reference proteome</keyword>
<protein>
    <submittedName>
        <fullName evidence="2">13717_t:CDS:1</fullName>
    </submittedName>
</protein>
<comment type="caution">
    <text evidence="2">The sequence shown here is derived from an EMBL/GenBank/DDBJ whole genome shotgun (WGS) entry which is preliminary data.</text>
</comment>
<sequence length="144" mass="16360">MACQSTANMIIESIKTFIDQNAATQSAIIDKLNKCIDQCFDQLQLNKTQQQPLNQHGKVSPSQHNYDLDTTLPQQQFFSQQQEATHSHNPHVSTSQHKGKQVDHSSTAHHFLTTSSSTKQLHRDTLTPQNTIPHLRCLTRYVQN</sequence>
<dbReference type="Proteomes" id="UP000789901">
    <property type="component" value="Unassembled WGS sequence"/>
</dbReference>
<evidence type="ECO:0000256" key="1">
    <source>
        <dbReference type="SAM" id="MobiDB-lite"/>
    </source>
</evidence>
<proteinExistence type="predicted"/>
<gene>
    <name evidence="2" type="ORF">GMARGA_LOCUS19395</name>
</gene>
<evidence type="ECO:0000313" key="3">
    <source>
        <dbReference type="Proteomes" id="UP000789901"/>
    </source>
</evidence>
<organism evidence="2 3">
    <name type="scientific">Gigaspora margarita</name>
    <dbReference type="NCBI Taxonomy" id="4874"/>
    <lineage>
        <taxon>Eukaryota</taxon>
        <taxon>Fungi</taxon>
        <taxon>Fungi incertae sedis</taxon>
        <taxon>Mucoromycota</taxon>
        <taxon>Glomeromycotina</taxon>
        <taxon>Glomeromycetes</taxon>
        <taxon>Diversisporales</taxon>
        <taxon>Gigasporaceae</taxon>
        <taxon>Gigaspora</taxon>
    </lineage>
</organism>
<evidence type="ECO:0000313" key="2">
    <source>
        <dbReference type="EMBL" id="CAG8778594.1"/>
    </source>
</evidence>
<name>A0ABN7VJF7_GIGMA</name>
<accession>A0ABN7VJF7</accession>
<dbReference type="EMBL" id="CAJVQB010016153">
    <property type="protein sequence ID" value="CAG8778594.1"/>
    <property type="molecule type" value="Genomic_DNA"/>
</dbReference>
<reference evidence="2 3" key="1">
    <citation type="submission" date="2021-06" db="EMBL/GenBank/DDBJ databases">
        <authorList>
            <person name="Kallberg Y."/>
            <person name="Tangrot J."/>
            <person name="Rosling A."/>
        </authorList>
    </citation>
    <scope>NUCLEOTIDE SEQUENCE [LARGE SCALE GENOMIC DNA]</scope>
    <source>
        <strain evidence="2 3">120-4 pot B 10/14</strain>
    </source>
</reference>
<feature type="region of interest" description="Disordered" evidence="1">
    <location>
        <begin position="79"/>
        <end position="107"/>
    </location>
</feature>